<dbReference type="EMBL" id="LGTL01000022">
    <property type="protein sequence ID" value="KPA75997.1"/>
    <property type="molecule type" value="Genomic_DNA"/>
</dbReference>
<keyword evidence="3 5" id="KW-1133">Transmembrane helix</keyword>
<evidence type="ECO:0000256" key="5">
    <source>
        <dbReference type="SAM" id="Phobius"/>
    </source>
</evidence>
<dbReference type="GeneID" id="26908431"/>
<feature type="transmembrane region" description="Helical" evidence="5">
    <location>
        <begin position="285"/>
        <end position="308"/>
    </location>
</feature>
<dbReference type="PANTHER" id="PTHR22950">
    <property type="entry name" value="AMINO ACID TRANSPORTER"/>
    <property type="match status" value="1"/>
</dbReference>
<evidence type="ECO:0000256" key="3">
    <source>
        <dbReference type="ARBA" id="ARBA00022989"/>
    </source>
</evidence>
<dbReference type="GO" id="GO:0005774">
    <property type="term" value="C:vacuolar membrane"/>
    <property type="evidence" value="ECO:0007669"/>
    <property type="project" value="TreeGrafter"/>
</dbReference>
<feature type="transmembrane region" description="Helical" evidence="5">
    <location>
        <begin position="254"/>
        <end position="273"/>
    </location>
</feature>
<dbReference type="AlphaFoldDB" id="A0A0M9FU42"/>
<feature type="transmembrane region" description="Helical" evidence="5">
    <location>
        <begin position="99"/>
        <end position="120"/>
    </location>
</feature>
<evidence type="ECO:0000313" key="8">
    <source>
        <dbReference type="Proteomes" id="UP000037923"/>
    </source>
</evidence>
<dbReference type="RefSeq" id="XP_015654436.1">
    <property type="nucleotide sequence ID" value="XM_015807041.1"/>
</dbReference>
<feature type="transmembrane region" description="Helical" evidence="5">
    <location>
        <begin position="328"/>
        <end position="344"/>
    </location>
</feature>
<proteinExistence type="predicted"/>
<sequence length="495" mass="54279">MDDERRRKALIEGFVNMSEVDDADAGKPLFKGDDPTGGITVGTDYVDMDADDLPEDGHIRAGELRENTNIYKSAFHIFKANVGTGVFMLPTFYPDAGYVVGVILGIFIGSVVIDCTQLLIHVKVTINRRDVTTYSQVCRYVCGKGLGWFLFVAMCLTQFGFCLMYSQLFAETMGELVTFNGSKYLWVSLILMMAFPMTCFSDNLSLLAMASVIATVGVFYALICCLVETCKVLAQKGIHPSINPAGNRIPVGWFNNLANNMMVLEGIAIVLPVHAACTQKKLVPMMVTCVIICVIVWYLIFGLTGYLAHGTTMTTSLIAAVEHSPWGTSIRAFFLVNVIFTYPLQFMSAMQLIDQLVGCKPRSWIGMGLRLLINLIVWALAMAMPTSAVNVVVGLIGALPSACMVMIIPSPGDAGALRRGAPRCRSQQLAVLEEAVRGHPVPDVPAHSLLRVPGRRPSGDGHWHLQHRDEPVARWPRLCAKEAEQSAERVRIRTA</sequence>
<feature type="transmembrane region" description="Helical" evidence="5">
    <location>
        <begin position="182"/>
        <end position="200"/>
    </location>
</feature>
<dbReference type="OrthoDB" id="276116at2759"/>
<protein>
    <submittedName>
        <fullName evidence="7">Putative mitochondrial amino acid transporter, putative (AAT20)</fullName>
    </submittedName>
</protein>
<dbReference type="VEuPathDB" id="TriTrypDB:LpyrH10_22_1060"/>
<keyword evidence="4 5" id="KW-0472">Membrane</keyword>
<keyword evidence="2 5" id="KW-0812">Transmembrane</keyword>
<dbReference type="OMA" id="RTGTSFC"/>
<name>A0A0M9FU42_LEPPY</name>
<dbReference type="Proteomes" id="UP000037923">
    <property type="component" value="Unassembled WGS sequence"/>
</dbReference>
<feature type="transmembrane region" description="Helical" evidence="5">
    <location>
        <begin position="389"/>
        <end position="409"/>
    </location>
</feature>
<evidence type="ECO:0000313" key="7">
    <source>
        <dbReference type="EMBL" id="KPA75997.1"/>
    </source>
</evidence>
<evidence type="ECO:0000256" key="1">
    <source>
        <dbReference type="ARBA" id="ARBA00004141"/>
    </source>
</evidence>
<dbReference type="Pfam" id="PF01490">
    <property type="entry name" value="Aa_trans"/>
    <property type="match status" value="1"/>
</dbReference>
<accession>A0A0M9FU42</accession>
<gene>
    <name evidence="7" type="ORF">ABB37_08146</name>
</gene>
<feature type="transmembrane region" description="Helical" evidence="5">
    <location>
        <begin position="148"/>
        <end position="170"/>
    </location>
</feature>
<evidence type="ECO:0000256" key="2">
    <source>
        <dbReference type="ARBA" id="ARBA00022692"/>
    </source>
</evidence>
<dbReference type="GO" id="GO:0015179">
    <property type="term" value="F:L-amino acid transmembrane transporter activity"/>
    <property type="evidence" value="ECO:0007669"/>
    <property type="project" value="TreeGrafter"/>
</dbReference>
<organism evidence="7 8">
    <name type="scientific">Leptomonas pyrrhocoris</name>
    <name type="common">Firebug parasite</name>
    <dbReference type="NCBI Taxonomy" id="157538"/>
    <lineage>
        <taxon>Eukaryota</taxon>
        <taxon>Discoba</taxon>
        <taxon>Euglenozoa</taxon>
        <taxon>Kinetoplastea</taxon>
        <taxon>Metakinetoplastina</taxon>
        <taxon>Trypanosomatida</taxon>
        <taxon>Trypanosomatidae</taxon>
        <taxon>Leishmaniinae</taxon>
        <taxon>Leptomonas</taxon>
    </lineage>
</organism>
<feature type="transmembrane region" description="Helical" evidence="5">
    <location>
        <begin position="212"/>
        <end position="234"/>
    </location>
</feature>
<evidence type="ECO:0000256" key="4">
    <source>
        <dbReference type="ARBA" id="ARBA00023136"/>
    </source>
</evidence>
<comment type="subcellular location">
    <subcellularLocation>
        <location evidence="1">Membrane</location>
        <topology evidence="1">Multi-pass membrane protein</topology>
    </subcellularLocation>
</comment>
<feature type="domain" description="Amino acid transporter transmembrane" evidence="6">
    <location>
        <begin position="67"/>
        <end position="410"/>
    </location>
</feature>
<feature type="transmembrane region" description="Helical" evidence="5">
    <location>
        <begin position="364"/>
        <end position="383"/>
    </location>
</feature>
<dbReference type="PANTHER" id="PTHR22950:SF349">
    <property type="entry name" value="AMINO ACID TRANSPORTER TRANSMEMBRANE DOMAIN-CONTAINING PROTEIN"/>
    <property type="match status" value="1"/>
</dbReference>
<evidence type="ECO:0000259" key="6">
    <source>
        <dbReference type="Pfam" id="PF01490"/>
    </source>
</evidence>
<keyword evidence="8" id="KW-1185">Reference proteome</keyword>
<dbReference type="InterPro" id="IPR013057">
    <property type="entry name" value="AA_transpt_TM"/>
</dbReference>
<comment type="caution">
    <text evidence="7">The sequence shown here is derived from an EMBL/GenBank/DDBJ whole genome shotgun (WGS) entry which is preliminary data.</text>
</comment>
<reference evidence="7 8" key="1">
    <citation type="submission" date="2015-07" db="EMBL/GenBank/DDBJ databases">
        <title>High-quality genome of monoxenous trypanosomatid Leptomonas pyrrhocoris.</title>
        <authorList>
            <person name="Flegontov P."/>
            <person name="Butenko A."/>
            <person name="Firsov S."/>
            <person name="Vlcek C."/>
            <person name="Logacheva M.D."/>
            <person name="Field M."/>
            <person name="Filatov D."/>
            <person name="Flegontova O."/>
            <person name="Gerasimov E."/>
            <person name="Jackson A.P."/>
            <person name="Kelly S."/>
            <person name="Opperdoes F."/>
            <person name="O'Reilly A."/>
            <person name="Votypka J."/>
            <person name="Yurchenko V."/>
            <person name="Lukes J."/>
        </authorList>
    </citation>
    <scope>NUCLEOTIDE SEQUENCE [LARGE SCALE GENOMIC DNA]</scope>
    <source>
        <strain evidence="7">H10</strain>
    </source>
</reference>